<accession>A0A6M2BR31</accession>
<dbReference type="PANTHER" id="PTHR46663:SF2">
    <property type="entry name" value="GGDEF DOMAIN-CONTAINING PROTEIN"/>
    <property type="match status" value="1"/>
</dbReference>
<dbReference type="Pfam" id="PF13185">
    <property type="entry name" value="GAF_2"/>
    <property type="match status" value="1"/>
</dbReference>
<protein>
    <submittedName>
        <fullName evidence="3">GGDEF domain-containing protein</fullName>
    </submittedName>
</protein>
<evidence type="ECO:0000259" key="2">
    <source>
        <dbReference type="PROSITE" id="PS50887"/>
    </source>
</evidence>
<dbReference type="FunFam" id="3.30.70.270:FF:000001">
    <property type="entry name" value="Diguanylate cyclase domain protein"/>
    <property type="match status" value="1"/>
</dbReference>
<dbReference type="NCBIfam" id="TIGR00254">
    <property type="entry name" value="GGDEF"/>
    <property type="match status" value="1"/>
</dbReference>
<dbReference type="Pfam" id="PF00990">
    <property type="entry name" value="GGDEF"/>
    <property type="match status" value="1"/>
</dbReference>
<dbReference type="Gene3D" id="3.30.70.270">
    <property type="match status" value="1"/>
</dbReference>
<dbReference type="Gene3D" id="3.30.450.40">
    <property type="match status" value="1"/>
</dbReference>
<dbReference type="PROSITE" id="PS50887">
    <property type="entry name" value="GGDEF"/>
    <property type="match status" value="1"/>
</dbReference>
<gene>
    <name evidence="3" type="ORF">G7Y85_08505</name>
</gene>
<evidence type="ECO:0000313" key="4">
    <source>
        <dbReference type="Proteomes" id="UP000472676"/>
    </source>
</evidence>
<name>A0A6M2BR31_9GAMM</name>
<sequence>MHSFESSPPSTERLLAVIKVQAEIARQGPDLAAVMALATDRALDLTAATGAVIELAEMGDMVYRATAGVILPFIGLRLSLRGSLSGLCVSSGAVLRCDDSETDERVDREACRRIGVRSMVVVPLRHQDAVIGVLKVTSERSRAFGPGETQILELLSEMIGASMYHATRFEADELFHRATHDAMTGLANRALFFDRLRHCLARAARHREQVAVIQLDMDGLKPINDRWGHRAGDQAIVEFARRLRQSARGTDTVARLGGDEFAILMPQVSNRDEPESLALRVHNECRAPFDFDGQSLPLRASTGVALYPADGEDPIQLVERADHAMYAQKRRQQQAQRAPAR</sequence>
<dbReference type="EMBL" id="JAAMOW010000004">
    <property type="protein sequence ID" value="NGY04804.1"/>
    <property type="molecule type" value="Genomic_DNA"/>
</dbReference>
<dbReference type="SUPFAM" id="SSF55781">
    <property type="entry name" value="GAF domain-like"/>
    <property type="match status" value="1"/>
</dbReference>
<evidence type="ECO:0000313" key="3">
    <source>
        <dbReference type="EMBL" id="NGY04804.1"/>
    </source>
</evidence>
<dbReference type="InterPro" id="IPR052163">
    <property type="entry name" value="DGC-Regulatory_Protein"/>
</dbReference>
<dbReference type="RefSeq" id="WP_166254903.1">
    <property type="nucleotide sequence ID" value="NZ_JAAMOW010000004.1"/>
</dbReference>
<comment type="caution">
    <text evidence="3">The sequence shown here is derived from an EMBL/GenBank/DDBJ whole genome shotgun (WGS) entry which is preliminary data.</text>
</comment>
<proteinExistence type="predicted"/>
<dbReference type="InterPro" id="IPR029016">
    <property type="entry name" value="GAF-like_dom_sf"/>
</dbReference>
<dbReference type="InterPro" id="IPR029787">
    <property type="entry name" value="Nucleotide_cyclase"/>
</dbReference>
<keyword evidence="4" id="KW-1185">Reference proteome</keyword>
<dbReference type="InterPro" id="IPR003018">
    <property type="entry name" value="GAF"/>
</dbReference>
<dbReference type="InterPro" id="IPR043128">
    <property type="entry name" value="Rev_trsase/Diguanyl_cyclase"/>
</dbReference>
<dbReference type="SUPFAM" id="SSF55073">
    <property type="entry name" value="Nucleotide cyclase"/>
    <property type="match status" value="1"/>
</dbReference>
<reference evidence="3 4" key="1">
    <citation type="journal article" date="2014" name="Int. J. Syst. Evol. Microbiol.">
        <title>Solimonas terrae sp. nov., isolated from soil.</title>
        <authorList>
            <person name="Kim S.J."/>
            <person name="Moon J.Y."/>
            <person name="Weon H.Y."/>
            <person name="Ahn J.H."/>
            <person name="Chen W.M."/>
            <person name="Kwon S.W."/>
        </authorList>
    </citation>
    <scope>NUCLEOTIDE SEQUENCE [LARGE SCALE GENOMIC DNA]</scope>
    <source>
        <strain evidence="3 4">KIS83-12</strain>
    </source>
</reference>
<dbReference type="InterPro" id="IPR000160">
    <property type="entry name" value="GGDEF_dom"/>
</dbReference>
<feature type="domain" description="GGDEF" evidence="2">
    <location>
        <begin position="208"/>
        <end position="341"/>
    </location>
</feature>
<dbReference type="AlphaFoldDB" id="A0A6M2BR31"/>
<comment type="cofactor">
    <cofactor evidence="1">
        <name>Mg(2+)</name>
        <dbReference type="ChEBI" id="CHEBI:18420"/>
    </cofactor>
</comment>
<dbReference type="GO" id="GO:0003824">
    <property type="term" value="F:catalytic activity"/>
    <property type="evidence" value="ECO:0007669"/>
    <property type="project" value="UniProtKB-ARBA"/>
</dbReference>
<organism evidence="3 4">
    <name type="scientific">Solimonas terrae</name>
    <dbReference type="NCBI Taxonomy" id="1396819"/>
    <lineage>
        <taxon>Bacteria</taxon>
        <taxon>Pseudomonadati</taxon>
        <taxon>Pseudomonadota</taxon>
        <taxon>Gammaproteobacteria</taxon>
        <taxon>Nevskiales</taxon>
        <taxon>Nevskiaceae</taxon>
        <taxon>Solimonas</taxon>
    </lineage>
</organism>
<dbReference type="CDD" id="cd01949">
    <property type="entry name" value="GGDEF"/>
    <property type="match status" value="1"/>
</dbReference>
<dbReference type="PANTHER" id="PTHR46663">
    <property type="entry name" value="DIGUANYLATE CYCLASE DGCT-RELATED"/>
    <property type="match status" value="1"/>
</dbReference>
<dbReference type="Proteomes" id="UP000472676">
    <property type="component" value="Unassembled WGS sequence"/>
</dbReference>
<evidence type="ECO:0000256" key="1">
    <source>
        <dbReference type="ARBA" id="ARBA00001946"/>
    </source>
</evidence>
<dbReference type="SMART" id="SM00267">
    <property type="entry name" value="GGDEF"/>
    <property type="match status" value="1"/>
</dbReference>
<dbReference type="SMART" id="SM00065">
    <property type="entry name" value="GAF"/>
    <property type="match status" value="1"/>
</dbReference>